<keyword evidence="4" id="KW-1185">Reference proteome</keyword>
<evidence type="ECO:0000313" key="4">
    <source>
        <dbReference type="Proteomes" id="UP000619376"/>
    </source>
</evidence>
<dbReference type="Proteomes" id="UP000539473">
    <property type="component" value="Unassembled WGS sequence"/>
</dbReference>
<evidence type="ECO:0000313" key="3">
    <source>
        <dbReference type="Proteomes" id="UP000539473"/>
    </source>
</evidence>
<reference evidence="4" key="2">
    <citation type="journal article" date="2019" name="Int. J. Syst. Evol. Microbiol.">
        <title>The Global Catalogue of Microorganisms (GCM) 10K type strain sequencing project: providing services to taxonomists for standard genome sequencing and annotation.</title>
        <authorList>
            <consortium name="The Broad Institute Genomics Platform"/>
            <consortium name="The Broad Institute Genome Sequencing Center for Infectious Disease"/>
            <person name="Wu L."/>
            <person name="Ma J."/>
        </authorList>
    </citation>
    <scope>NUCLEOTIDE SEQUENCE [LARGE SCALE GENOMIC DNA]</scope>
    <source>
        <strain evidence="4">CGMCC 1.18437</strain>
    </source>
</reference>
<dbReference type="EMBL" id="BNAJ01000012">
    <property type="protein sequence ID" value="GHF58249.1"/>
    <property type="molecule type" value="Genomic_DNA"/>
</dbReference>
<reference evidence="1" key="4">
    <citation type="submission" date="2024-05" db="EMBL/GenBank/DDBJ databases">
        <authorList>
            <person name="Sun Q."/>
            <person name="Zhou Y."/>
        </authorList>
    </citation>
    <scope>NUCLEOTIDE SEQUENCE</scope>
    <source>
        <strain evidence="1">CGMCC 1.18437</strain>
    </source>
</reference>
<sequence>MTIDPDWVTYAIFGTRQPEGRRRPPMPIRDFARIRNLRLQWLAKEAVADLSRLVEPLPPNGVEDRFTLSFRAFAQLGDAPPGLKVVFTPGRLTVTYPGRAAVQGLFATADATFTPFGDGVRVPVALPDDCRRSGGWTTCTVVAPRRFIYVALRFWKEEPSATRTGGG</sequence>
<evidence type="ECO:0000313" key="2">
    <source>
        <dbReference type="EMBL" id="MBB5378515.1"/>
    </source>
</evidence>
<comment type="caution">
    <text evidence="2">The sequence shown here is derived from an EMBL/GenBank/DDBJ whole genome shotgun (WGS) entry which is preliminary data.</text>
</comment>
<proteinExistence type="predicted"/>
<reference evidence="2 3" key="3">
    <citation type="submission" date="2020-08" db="EMBL/GenBank/DDBJ databases">
        <title>Genomic Encyclopedia of Type Strains, Phase IV (KMG-IV): sequencing the most valuable type-strain genomes for metagenomic binning, comparative biology and taxonomic classification.</title>
        <authorList>
            <person name="Goeker M."/>
        </authorList>
    </citation>
    <scope>NUCLEOTIDE SEQUENCE [LARGE SCALE GENOMIC DNA]</scope>
    <source>
        <strain evidence="2 3">DSM 27521</strain>
    </source>
</reference>
<dbReference type="AlphaFoldDB" id="A0A7W8NS33"/>
<evidence type="ECO:0000313" key="1">
    <source>
        <dbReference type="EMBL" id="GHF58249.1"/>
    </source>
</evidence>
<name>A0A7W8NS33_9DEIO</name>
<organism evidence="2 3">
    <name type="scientific">Deinococcus metalli</name>
    <dbReference type="NCBI Taxonomy" id="1141878"/>
    <lineage>
        <taxon>Bacteria</taxon>
        <taxon>Thermotogati</taxon>
        <taxon>Deinococcota</taxon>
        <taxon>Deinococci</taxon>
        <taxon>Deinococcales</taxon>
        <taxon>Deinococcaceae</taxon>
        <taxon>Deinococcus</taxon>
    </lineage>
</organism>
<reference evidence="1" key="1">
    <citation type="journal article" date="2014" name="Int. J. Syst. Evol. Microbiol.">
        <title>Complete genome of a new Firmicutes species belonging to the dominant human colonic microbiota ('Ruminococcus bicirculans') reveals two chromosomes and a selective capacity to utilize plant glucans.</title>
        <authorList>
            <consortium name="NISC Comparative Sequencing Program"/>
            <person name="Wegmann U."/>
            <person name="Louis P."/>
            <person name="Goesmann A."/>
            <person name="Henrissat B."/>
            <person name="Duncan S.H."/>
            <person name="Flint H.J."/>
        </authorList>
    </citation>
    <scope>NUCLEOTIDE SEQUENCE</scope>
    <source>
        <strain evidence="1">CGMCC 1.18437</strain>
    </source>
</reference>
<dbReference type="EMBL" id="JACHFK010000013">
    <property type="protein sequence ID" value="MBB5378515.1"/>
    <property type="molecule type" value="Genomic_DNA"/>
</dbReference>
<dbReference type="Proteomes" id="UP000619376">
    <property type="component" value="Unassembled WGS sequence"/>
</dbReference>
<protein>
    <submittedName>
        <fullName evidence="2">Uncharacterized protein</fullName>
    </submittedName>
</protein>
<gene>
    <name evidence="1" type="ORF">GCM10017781_38160</name>
    <name evidence="2" type="ORF">HNQ07_004022</name>
</gene>
<accession>A0A7W8NS33</accession>
<dbReference type="RefSeq" id="WP_184115059.1">
    <property type="nucleotide sequence ID" value="NZ_BNAJ01000012.1"/>
</dbReference>